<dbReference type="InterPro" id="IPR036259">
    <property type="entry name" value="MFS_trans_sf"/>
</dbReference>
<reference evidence="9" key="1">
    <citation type="journal article" date="2014" name="Front. Microbiol.">
        <title>High frequency of phylogenetically diverse reductive dehalogenase-homologous genes in deep subseafloor sedimentary metagenomes.</title>
        <authorList>
            <person name="Kawai M."/>
            <person name="Futagami T."/>
            <person name="Toyoda A."/>
            <person name="Takaki Y."/>
            <person name="Nishi S."/>
            <person name="Hori S."/>
            <person name="Arai W."/>
            <person name="Tsubouchi T."/>
            <person name="Morono Y."/>
            <person name="Uchiyama I."/>
            <person name="Ito T."/>
            <person name="Fujiyama A."/>
            <person name="Inagaki F."/>
            <person name="Takami H."/>
        </authorList>
    </citation>
    <scope>NUCLEOTIDE SEQUENCE</scope>
    <source>
        <strain evidence="9">Expedition CK06-06</strain>
    </source>
</reference>
<evidence type="ECO:0000313" key="9">
    <source>
        <dbReference type="EMBL" id="GAH63310.1"/>
    </source>
</evidence>
<feature type="transmembrane region" description="Helical" evidence="7">
    <location>
        <begin position="74"/>
        <end position="92"/>
    </location>
</feature>
<keyword evidence="6 7" id="KW-0472">Membrane</keyword>
<keyword evidence="4 7" id="KW-0812">Transmembrane</keyword>
<dbReference type="GO" id="GO:0005886">
    <property type="term" value="C:plasma membrane"/>
    <property type="evidence" value="ECO:0007669"/>
    <property type="project" value="UniProtKB-SubCell"/>
</dbReference>
<keyword evidence="5 7" id="KW-1133">Transmembrane helix</keyword>
<dbReference type="PROSITE" id="PS50850">
    <property type="entry name" value="MFS"/>
    <property type="match status" value="1"/>
</dbReference>
<feature type="domain" description="Major facilitator superfamily (MFS) profile" evidence="8">
    <location>
        <begin position="35"/>
        <end position="231"/>
    </location>
</feature>
<evidence type="ECO:0000256" key="4">
    <source>
        <dbReference type="ARBA" id="ARBA00022692"/>
    </source>
</evidence>
<comment type="subcellular location">
    <subcellularLocation>
        <location evidence="1">Cell membrane</location>
        <topology evidence="1">Multi-pass membrane protein</topology>
    </subcellularLocation>
</comment>
<evidence type="ECO:0000256" key="6">
    <source>
        <dbReference type="ARBA" id="ARBA00023136"/>
    </source>
</evidence>
<feature type="non-terminal residue" evidence="9">
    <location>
        <position position="1"/>
    </location>
</feature>
<comment type="caution">
    <text evidence="9">The sequence shown here is derived from an EMBL/GenBank/DDBJ whole genome shotgun (WGS) entry which is preliminary data.</text>
</comment>
<keyword evidence="2" id="KW-0813">Transport</keyword>
<evidence type="ECO:0000256" key="5">
    <source>
        <dbReference type="ARBA" id="ARBA00022989"/>
    </source>
</evidence>
<dbReference type="InterPro" id="IPR020846">
    <property type="entry name" value="MFS_dom"/>
</dbReference>
<gene>
    <name evidence="9" type="ORF">S03H2_46357</name>
</gene>
<dbReference type="PANTHER" id="PTHR23522:SF4">
    <property type="entry name" value="NUCLEOSIDE PERMEASE NUPG-RELATED"/>
    <property type="match status" value="1"/>
</dbReference>
<name>X1I1W8_9ZZZZ</name>
<organism evidence="9">
    <name type="scientific">marine sediment metagenome</name>
    <dbReference type="NCBI Taxonomy" id="412755"/>
    <lineage>
        <taxon>unclassified sequences</taxon>
        <taxon>metagenomes</taxon>
        <taxon>ecological metagenomes</taxon>
    </lineage>
</organism>
<feature type="transmembrane region" description="Helical" evidence="7">
    <location>
        <begin position="162"/>
        <end position="185"/>
    </location>
</feature>
<dbReference type="PANTHER" id="PTHR23522">
    <property type="entry name" value="BLL5896 PROTEIN"/>
    <property type="match status" value="1"/>
</dbReference>
<dbReference type="EMBL" id="BARU01029097">
    <property type="protein sequence ID" value="GAH63310.1"/>
    <property type="molecule type" value="Genomic_DNA"/>
</dbReference>
<evidence type="ECO:0000256" key="7">
    <source>
        <dbReference type="SAM" id="Phobius"/>
    </source>
</evidence>
<sequence>LMGLLSFGLPHTPPRKEGANPWAFLEALKMLKSVNIAIFFLIAFIVATELQFYYVLTAPFLTSDLIGVADKNVSAVMVIAQLAEIIVMAIFLPRFLPKFGIRKVMTMGIIAWPLRYAVFAIGGPTWLVIASLALHGFCYVFFFTAAFIYVDEIAPKDIRHSAQSLITLTVIGFGMYFGSLFAGWVQTLFTSAERGTNWTGVFLVPFFLTLLCALAFLVFFKEDKKESLEQA</sequence>
<dbReference type="GO" id="GO:0015213">
    <property type="term" value="F:uridine transmembrane transporter activity"/>
    <property type="evidence" value="ECO:0007669"/>
    <property type="project" value="TreeGrafter"/>
</dbReference>
<feature type="transmembrane region" description="Helical" evidence="7">
    <location>
        <begin position="34"/>
        <end position="54"/>
    </location>
</feature>
<dbReference type="AlphaFoldDB" id="X1I1W8"/>
<keyword evidence="3" id="KW-1003">Cell membrane</keyword>
<evidence type="ECO:0000256" key="2">
    <source>
        <dbReference type="ARBA" id="ARBA00022448"/>
    </source>
</evidence>
<dbReference type="InterPro" id="IPR004740">
    <property type="entry name" value="Nuc_H_symport"/>
</dbReference>
<accession>X1I1W8</accession>
<evidence type="ECO:0000256" key="3">
    <source>
        <dbReference type="ARBA" id="ARBA00022475"/>
    </source>
</evidence>
<proteinExistence type="predicted"/>
<evidence type="ECO:0000256" key="1">
    <source>
        <dbReference type="ARBA" id="ARBA00004651"/>
    </source>
</evidence>
<dbReference type="SUPFAM" id="SSF103473">
    <property type="entry name" value="MFS general substrate transporter"/>
    <property type="match status" value="1"/>
</dbReference>
<dbReference type="Pfam" id="PF03825">
    <property type="entry name" value="Nuc_H_symport"/>
    <property type="match status" value="1"/>
</dbReference>
<feature type="transmembrane region" description="Helical" evidence="7">
    <location>
        <begin position="128"/>
        <end position="150"/>
    </location>
</feature>
<dbReference type="Gene3D" id="1.20.1250.20">
    <property type="entry name" value="MFS general substrate transporter like domains"/>
    <property type="match status" value="1"/>
</dbReference>
<feature type="transmembrane region" description="Helical" evidence="7">
    <location>
        <begin position="197"/>
        <end position="220"/>
    </location>
</feature>
<dbReference type="GO" id="GO:0015212">
    <property type="term" value="F:cytidine transmembrane transporter activity"/>
    <property type="evidence" value="ECO:0007669"/>
    <property type="project" value="TreeGrafter"/>
</dbReference>
<evidence type="ECO:0000259" key="8">
    <source>
        <dbReference type="PROSITE" id="PS50850"/>
    </source>
</evidence>
<protein>
    <recommendedName>
        <fullName evidence="8">Major facilitator superfamily (MFS) profile domain-containing protein</fullName>
    </recommendedName>
</protein>